<name>K1UDD7_9ZZZZ</name>
<dbReference type="AlphaFoldDB" id="K1UDD7"/>
<dbReference type="GO" id="GO:0005524">
    <property type="term" value="F:ATP binding"/>
    <property type="evidence" value="ECO:0007669"/>
    <property type="project" value="UniProtKB-KW"/>
</dbReference>
<dbReference type="InterPro" id="IPR014017">
    <property type="entry name" value="DNA_helicase_UvrD-like_C"/>
</dbReference>
<keyword evidence="2" id="KW-0378">Hydrolase</keyword>
<evidence type="ECO:0000256" key="2">
    <source>
        <dbReference type="ARBA" id="ARBA00022801"/>
    </source>
</evidence>
<keyword evidence="4" id="KW-0067">ATP-binding</keyword>
<dbReference type="InterPro" id="IPR000212">
    <property type="entry name" value="DNA_helicase_UvrD/REP"/>
</dbReference>
<evidence type="ECO:0000256" key="3">
    <source>
        <dbReference type="ARBA" id="ARBA00022806"/>
    </source>
</evidence>
<organism evidence="6">
    <name type="scientific">human gut metagenome</name>
    <dbReference type="NCBI Taxonomy" id="408170"/>
    <lineage>
        <taxon>unclassified sequences</taxon>
        <taxon>metagenomes</taxon>
        <taxon>organismal metagenomes</taxon>
    </lineage>
</organism>
<dbReference type="EMBL" id="AJWZ01000627">
    <property type="protein sequence ID" value="EKC76275.1"/>
    <property type="molecule type" value="Genomic_DNA"/>
</dbReference>
<dbReference type="GO" id="GO:0016787">
    <property type="term" value="F:hydrolase activity"/>
    <property type="evidence" value="ECO:0007669"/>
    <property type="project" value="UniProtKB-KW"/>
</dbReference>
<dbReference type="PANTHER" id="PTHR11070">
    <property type="entry name" value="UVRD / RECB / PCRA DNA HELICASE FAMILY MEMBER"/>
    <property type="match status" value="1"/>
</dbReference>
<dbReference type="Gene3D" id="3.40.50.300">
    <property type="entry name" value="P-loop containing nucleotide triphosphate hydrolases"/>
    <property type="match status" value="1"/>
</dbReference>
<comment type="caution">
    <text evidence="6">The sequence shown here is derived from an EMBL/GenBank/DDBJ whole genome shotgun (WGS) entry which is preliminary data.</text>
</comment>
<dbReference type="SUPFAM" id="SSF52540">
    <property type="entry name" value="P-loop containing nucleoside triphosphate hydrolases"/>
    <property type="match status" value="1"/>
</dbReference>
<dbReference type="InterPro" id="IPR027417">
    <property type="entry name" value="P-loop_NTPase"/>
</dbReference>
<keyword evidence="3 6" id="KW-0347">Helicase</keyword>
<reference evidence="6" key="1">
    <citation type="journal article" date="2013" name="Environ. Microbiol.">
        <title>Microbiota from the distal guts of lean and obese adolescents exhibit partial functional redundancy besides clear differences in community structure.</title>
        <authorList>
            <person name="Ferrer M."/>
            <person name="Ruiz A."/>
            <person name="Lanza F."/>
            <person name="Haange S.B."/>
            <person name="Oberbach A."/>
            <person name="Till H."/>
            <person name="Bargiela R."/>
            <person name="Campoy C."/>
            <person name="Segura M.T."/>
            <person name="Richter M."/>
            <person name="von Bergen M."/>
            <person name="Seifert J."/>
            <person name="Suarez A."/>
        </authorList>
    </citation>
    <scope>NUCLEOTIDE SEQUENCE</scope>
</reference>
<evidence type="ECO:0000256" key="1">
    <source>
        <dbReference type="ARBA" id="ARBA00022741"/>
    </source>
</evidence>
<feature type="domain" description="UvrD-like helicase C-terminal" evidence="5">
    <location>
        <begin position="75"/>
        <end position="179"/>
    </location>
</feature>
<sequence>CKIEVDDMFRVLNNPNQEEWKNEKQLDNIIHYVSILKRLSLIDEPLKFLDYMLRLGDYGDFIDSYSEFRNMDSNDLLSVWRAYENDIKSKNIKTFTEWSNYANRYNLMFNKQRNERNGVCLSTMHKSKGLEWKYVFIIDCVEGITPSKKAETIDDIEEERRLFYVAMTRAKNDLTLCSFSSSGKTKSKLSRFIVECNKCS</sequence>
<evidence type="ECO:0000256" key="4">
    <source>
        <dbReference type="ARBA" id="ARBA00022840"/>
    </source>
</evidence>
<dbReference type="GO" id="GO:0003677">
    <property type="term" value="F:DNA binding"/>
    <property type="evidence" value="ECO:0007669"/>
    <property type="project" value="InterPro"/>
</dbReference>
<gene>
    <name evidence="6" type="ORF">OBE_00925</name>
</gene>
<evidence type="ECO:0000313" key="6">
    <source>
        <dbReference type="EMBL" id="EKC76275.1"/>
    </source>
</evidence>
<dbReference type="GO" id="GO:0005634">
    <property type="term" value="C:nucleus"/>
    <property type="evidence" value="ECO:0007669"/>
    <property type="project" value="TreeGrafter"/>
</dbReference>
<proteinExistence type="predicted"/>
<dbReference type="GO" id="GO:0043138">
    <property type="term" value="F:3'-5' DNA helicase activity"/>
    <property type="evidence" value="ECO:0007669"/>
    <property type="project" value="TreeGrafter"/>
</dbReference>
<dbReference type="PANTHER" id="PTHR11070:SF2">
    <property type="entry name" value="ATP-DEPENDENT DNA HELICASE SRS2"/>
    <property type="match status" value="1"/>
</dbReference>
<keyword evidence="1" id="KW-0547">Nucleotide-binding</keyword>
<accession>K1UDD7</accession>
<feature type="non-terminal residue" evidence="6">
    <location>
        <position position="1"/>
    </location>
</feature>
<evidence type="ECO:0000259" key="5">
    <source>
        <dbReference type="Pfam" id="PF13361"/>
    </source>
</evidence>
<protein>
    <submittedName>
        <fullName evidence="6">Superfamily I DNA and RNA helicase</fullName>
    </submittedName>
</protein>
<dbReference type="Pfam" id="PF13361">
    <property type="entry name" value="UvrD_C"/>
    <property type="match status" value="1"/>
</dbReference>
<dbReference type="GO" id="GO:0000725">
    <property type="term" value="P:recombinational repair"/>
    <property type="evidence" value="ECO:0007669"/>
    <property type="project" value="TreeGrafter"/>
</dbReference>
<dbReference type="CDD" id="cd18807">
    <property type="entry name" value="SF1_C_UvrD"/>
    <property type="match status" value="1"/>
</dbReference>